<dbReference type="RefSeq" id="WP_232135971.1">
    <property type="nucleotide sequence ID" value="NZ_JAJQKU010000002.1"/>
</dbReference>
<dbReference type="EMBL" id="JAJQKU010000002">
    <property type="protein sequence ID" value="MCD9097036.1"/>
    <property type="molecule type" value="Genomic_DNA"/>
</dbReference>
<evidence type="ECO:0000313" key="3">
    <source>
        <dbReference type="Proteomes" id="UP001430360"/>
    </source>
</evidence>
<keyword evidence="1" id="KW-0812">Transmembrane</keyword>
<reference evidence="2" key="2">
    <citation type="journal article" date="2022" name="Syst. Appl. Microbiol.">
        <title>Physiological and genomic characterisation of Luteimonas fraxinea sp. nov., a bacterial species associated with trees tolerant to ash dieback.</title>
        <authorList>
            <person name="Ulrich K."/>
            <person name="Becker R."/>
            <person name="Behrendt U."/>
            <person name="Kube M."/>
            <person name="Schneck V."/>
            <person name="Ulrich A."/>
        </authorList>
    </citation>
    <scope>NUCLEOTIDE SEQUENCE</scope>
    <source>
        <strain evidence="2">A1P009</strain>
    </source>
</reference>
<evidence type="ECO:0000313" key="2">
    <source>
        <dbReference type="EMBL" id="MCD9097036.1"/>
    </source>
</evidence>
<organism evidence="2 3">
    <name type="scientific">Luteimonas fraxinea</name>
    <dbReference type="NCBI Taxonomy" id="2901869"/>
    <lineage>
        <taxon>Bacteria</taxon>
        <taxon>Pseudomonadati</taxon>
        <taxon>Pseudomonadota</taxon>
        <taxon>Gammaproteobacteria</taxon>
        <taxon>Lysobacterales</taxon>
        <taxon>Lysobacteraceae</taxon>
        <taxon>Luteimonas</taxon>
    </lineage>
</organism>
<sequence>MDPYTWVYIIVMLLSIAISLAMMPKPQNAKPPALADFDAPVSEDGRDVAWLHGECWMKDPNVLWWGRLRTTPIRTKSGK</sequence>
<accession>A0ABS8UE66</accession>
<comment type="caution">
    <text evidence="2">The sequence shown here is derived from an EMBL/GenBank/DDBJ whole genome shotgun (WGS) entry which is preliminary data.</text>
</comment>
<reference evidence="2" key="1">
    <citation type="submission" date="2021-12" db="EMBL/GenBank/DDBJ databases">
        <authorList>
            <person name="Ulrich A."/>
        </authorList>
    </citation>
    <scope>NUCLEOTIDE SEQUENCE</scope>
    <source>
        <strain evidence="2">A1P009</strain>
    </source>
</reference>
<gene>
    <name evidence="2" type="ORF">LTT95_08800</name>
</gene>
<dbReference type="Proteomes" id="UP001430360">
    <property type="component" value="Unassembled WGS sequence"/>
</dbReference>
<keyword evidence="1" id="KW-0472">Membrane</keyword>
<proteinExistence type="predicted"/>
<evidence type="ECO:0000256" key="1">
    <source>
        <dbReference type="SAM" id="Phobius"/>
    </source>
</evidence>
<keyword evidence="1" id="KW-1133">Transmembrane helix</keyword>
<name>A0ABS8UE66_9GAMM</name>
<protein>
    <submittedName>
        <fullName evidence="2">Uncharacterized protein</fullName>
    </submittedName>
</protein>
<keyword evidence="3" id="KW-1185">Reference proteome</keyword>
<feature type="transmembrane region" description="Helical" evidence="1">
    <location>
        <begin position="6"/>
        <end position="23"/>
    </location>
</feature>